<organism evidence="1">
    <name type="scientific">viral metagenome</name>
    <dbReference type="NCBI Taxonomy" id="1070528"/>
    <lineage>
        <taxon>unclassified sequences</taxon>
        <taxon>metagenomes</taxon>
        <taxon>organismal metagenomes</taxon>
    </lineage>
</organism>
<dbReference type="EMBL" id="MN740471">
    <property type="protein sequence ID" value="QHU28210.1"/>
    <property type="molecule type" value="Genomic_DNA"/>
</dbReference>
<accession>A0A6C0LCZ7</accession>
<proteinExistence type="predicted"/>
<protein>
    <submittedName>
        <fullName evidence="1">Uncharacterized protein</fullName>
    </submittedName>
</protein>
<reference evidence="1" key="1">
    <citation type="journal article" date="2020" name="Nature">
        <title>Giant virus diversity and host interactions through global metagenomics.</title>
        <authorList>
            <person name="Schulz F."/>
            <person name="Roux S."/>
            <person name="Paez-Espino D."/>
            <person name="Jungbluth S."/>
            <person name="Walsh D.A."/>
            <person name="Denef V.J."/>
            <person name="McMahon K.D."/>
            <person name="Konstantinidis K.T."/>
            <person name="Eloe-Fadrosh E.A."/>
            <person name="Kyrpides N.C."/>
            <person name="Woyke T."/>
        </authorList>
    </citation>
    <scope>NUCLEOTIDE SEQUENCE</scope>
    <source>
        <strain evidence="1">GVMAG-M-3300027770-73</strain>
    </source>
</reference>
<name>A0A6C0LCZ7_9ZZZZ</name>
<dbReference type="AlphaFoldDB" id="A0A6C0LCZ7"/>
<sequence length="189" mass="22671">MDEKKIIIQGTANRYQMKKLVHEKKEPTIRKECKQWNISSEVYTEAYQWSLIKELYEFYTANALTEKKALSAEAILAKREIEKKRQSYKQQDICKKRFSEPDFIDFMRIVTKLYESKLTCDYCNTLVYIMYEYARESNQWTLDRLNNDIGHNNSNVIISCLQCNLKRRRTNKDAFLFTKKMQLIKTSLE</sequence>
<evidence type="ECO:0000313" key="1">
    <source>
        <dbReference type="EMBL" id="QHU28210.1"/>
    </source>
</evidence>